<reference evidence="12" key="2">
    <citation type="submission" date="2021-02" db="UniProtKB">
        <authorList>
            <consortium name="EnsemblMetazoa"/>
        </authorList>
    </citation>
    <scope>IDENTIFICATION</scope>
    <source>
        <strain evidence="12">JHB</strain>
    </source>
</reference>
<evidence type="ECO:0000256" key="6">
    <source>
        <dbReference type="ARBA" id="ARBA00022989"/>
    </source>
</evidence>
<comment type="subcellular location">
    <subcellularLocation>
        <location evidence="1 10">Cell membrane</location>
        <topology evidence="1 10">Multi-pass membrane protein</topology>
    </subcellularLocation>
</comment>
<keyword evidence="8 10" id="KW-0675">Receptor</keyword>
<dbReference type="GO" id="GO:0005886">
    <property type="term" value="C:plasma membrane"/>
    <property type="evidence" value="ECO:0007669"/>
    <property type="project" value="UniProtKB-SubCell"/>
</dbReference>
<dbReference type="EMBL" id="DS233415">
    <property type="protein sequence ID" value="EDS29875.1"/>
    <property type="molecule type" value="Genomic_DNA"/>
</dbReference>
<evidence type="ECO:0000256" key="1">
    <source>
        <dbReference type="ARBA" id="ARBA00004651"/>
    </source>
</evidence>
<feature type="transmembrane region" description="Helical" evidence="10">
    <location>
        <begin position="237"/>
        <end position="258"/>
    </location>
</feature>
<gene>
    <name evidence="12" type="primary">6053558</name>
    <name evidence="11" type="ORF">CpipJ_CPIJ019361</name>
</gene>
<protein>
    <recommendedName>
        <fullName evidence="10">Odorant receptor</fullName>
    </recommendedName>
</protein>
<evidence type="ECO:0000256" key="9">
    <source>
        <dbReference type="ARBA" id="ARBA00023224"/>
    </source>
</evidence>
<dbReference type="HOGENOM" id="CLU_744363_0_0_1"/>
<dbReference type="InParanoid" id="B0XIZ3"/>
<evidence type="ECO:0000256" key="8">
    <source>
        <dbReference type="ARBA" id="ARBA00023170"/>
    </source>
</evidence>
<name>B0XIZ3_CULQU</name>
<feature type="transmembrane region" description="Helical" evidence="10">
    <location>
        <begin position="319"/>
        <end position="335"/>
    </location>
</feature>
<evidence type="ECO:0000313" key="12">
    <source>
        <dbReference type="EnsemblMetazoa" id="CPIJ019361-PA"/>
    </source>
</evidence>
<feature type="transmembrane region" description="Helical" evidence="10">
    <location>
        <begin position="94"/>
        <end position="112"/>
    </location>
</feature>
<dbReference type="EnsemblMetazoa" id="CPIJ019361-RA">
    <property type="protein sequence ID" value="CPIJ019361-PA"/>
    <property type="gene ID" value="CPIJ019361"/>
</dbReference>
<feature type="transmembrane region" description="Helical" evidence="10">
    <location>
        <begin position="347"/>
        <end position="365"/>
    </location>
</feature>
<evidence type="ECO:0000313" key="11">
    <source>
        <dbReference type="EMBL" id="EDS29875.1"/>
    </source>
</evidence>
<evidence type="ECO:0000256" key="7">
    <source>
        <dbReference type="ARBA" id="ARBA00023136"/>
    </source>
</evidence>
<dbReference type="PANTHER" id="PTHR21137:SF35">
    <property type="entry name" value="ODORANT RECEPTOR 19A-RELATED"/>
    <property type="match status" value="1"/>
</dbReference>
<evidence type="ECO:0000313" key="13">
    <source>
        <dbReference type="Proteomes" id="UP000002320"/>
    </source>
</evidence>
<comment type="caution">
    <text evidence="10">Lacks conserved residue(s) required for the propagation of feature annotation.</text>
</comment>
<dbReference type="InterPro" id="IPR004117">
    <property type="entry name" value="7tm6_olfct_rcpt"/>
</dbReference>
<dbReference type="OrthoDB" id="7539170at2759"/>
<feature type="transmembrane region" description="Helical" evidence="10">
    <location>
        <begin position="7"/>
        <end position="27"/>
    </location>
</feature>
<keyword evidence="3 10" id="KW-0716">Sensory transduction</keyword>
<reference evidence="11" key="1">
    <citation type="submission" date="2007-03" db="EMBL/GenBank/DDBJ databases">
        <title>Annotation of Culex pipiens quinquefasciatus.</title>
        <authorList>
            <consortium name="The Broad Institute Genome Sequencing Platform"/>
            <person name="Atkinson P.W."/>
            <person name="Hemingway J."/>
            <person name="Christensen B.M."/>
            <person name="Higgs S."/>
            <person name="Kodira C."/>
            <person name="Hannick L."/>
            <person name="Megy K."/>
            <person name="O'Leary S."/>
            <person name="Pearson M."/>
            <person name="Haas B.J."/>
            <person name="Mauceli E."/>
            <person name="Wortman J.R."/>
            <person name="Lee N.H."/>
            <person name="Guigo R."/>
            <person name="Stanke M."/>
            <person name="Alvarado L."/>
            <person name="Amedeo P."/>
            <person name="Antoine C.H."/>
            <person name="Arensburger P."/>
            <person name="Bidwell S.L."/>
            <person name="Crawford M."/>
            <person name="Camaro F."/>
            <person name="Devon K."/>
            <person name="Engels R."/>
            <person name="Hammond M."/>
            <person name="Howarth C."/>
            <person name="Koehrsen M."/>
            <person name="Lawson D."/>
            <person name="Montgomery P."/>
            <person name="Nene V."/>
            <person name="Nusbaum C."/>
            <person name="Puiu D."/>
            <person name="Romero-Severson J."/>
            <person name="Severson D.W."/>
            <person name="Shumway M."/>
            <person name="Sisk P."/>
            <person name="Stolte C."/>
            <person name="Zeng Q."/>
            <person name="Eisenstadt E."/>
            <person name="Fraser-Liggett C."/>
            <person name="Strausberg R."/>
            <person name="Galagan J."/>
            <person name="Birren B."/>
            <person name="Collins F.H."/>
        </authorList>
    </citation>
    <scope>NUCLEOTIDE SEQUENCE [LARGE SCALE GENOMIC DNA]</scope>
    <source>
        <strain evidence="11">JHB</strain>
    </source>
</reference>
<keyword evidence="6 10" id="KW-1133">Transmembrane helix</keyword>
<evidence type="ECO:0000256" key="10">
    <source>
        <dbReference type="RuleBase" id="RU351113"/>
    </source>
</evidence>
<evidence type="ECO:0000256" key="2">
    <source>
        <dbReference type="ARBA" id="ARBA00022475"/>
    </source>
</evidence>
<keyword evidence="5 10" id="KW-0552">Olfaction</keyword>
<keyword evidence="2" id="KW-1003">Cell membrane</keyword>
<dbReference type="VEuPathDB" id="VectorBase:CPIJ019361"/>
<feature type="transmembrane region" description="Helical" evidence="10">
    <location>
        <begin position="264"/>
        <end position="281"/>
    </location>
</feature>
<keyword evidence="13" id="KW-1185">Reference proteome</keyword>
<dbReference type="Pfam" id="PF02949">
    <property type="entry name" value="7tm_6"/>
    <property type="match status" value="1"/>
</dbReference>
<dbReference type="eggNOG" id="ENOG502T8BA">
    <property type="taxonomic scope" value="Eukaryota"/>
</dbReference>
<dbReference type="GO" id="GO:0007165">
    <property type="term" value="P:signal transduction"/>
    <property type="evidence" value="ECO:0007669"/>
    <property type="project" value="UniProtKB-KW"/>
</dbReference>
<dbReference type="OMA" id="FTTMIET"/>
<accession>B0XIZ3</accession>
<keyword evidence="4 10" id="KW-0812">Transmembrane</keyword>
<dbReference type="AlphaFoldDB" id="B0XIZ3"/>
<feature type="transmembrane region" description="Helical" evidence="10">
    <location>
        <begin position="132"/>
        <end position="162"/>
    </location>
</feature>
<dbReference type="VEuPathDB" id="VectorBase:CQUJHB013808"/>
<evidence type="ECO:0000256" key="5">
    <source>
        <dbReference type="ARBA" id="ARBA00022725"/>
    </source>
</evidence>
<sequence>MDGQRSLRWILVLAILTVPMAFFAYQIAVGDALISISYYVISLVFNVITLLKMTLIRLSFDKTRTLMDYFNEHVFHRDDPWCHRLRRRTYFTTWKIFGAMLTYVLLTALFYLSTTRPSSHYIGLDRTEVTWIHVLLVQIVAGCTLLHLVIYSVGILLISFLMHWFQTELEIMANAFEKVFHGECPRKVLGRNVLRRARLQREEVRWTGIERRLVYCISRHGEFVELNKLLRGIAQPIFFSLGFYIVTTISTLIFVTIIDGIFNLLAIVHVAAVIAEFYYYAHLVDELEDKRHMIARAIYEQNWPEQMVYSNRVAKHYKSVRTMIVTVIMFAQRPFRISCGGMYKMTVPVFTTMIETIYFAVTFLIRTVKIQR</sequence>
<keyword evidence="9 10" id="KW-0807">Transducer</keyword>
<dbReference type="KEGG" id="cqu:CpipJ_CPIJ019361"/>
<comment type="similarity">
    <text evidence="10">Belongs to the insect chemoreceptor superfamily. Heteromeric odorant receptor channel (TC 1.A.69) family.</text>
</comment>
<proteinExistence type="inferred from homology"/>
<evidence type="ECO:0000256" key="3">
    <source>
        <dbReference type="ARBA" id="ARBA00022606"/>
    </source>
</evidence>
<feature type="transmembrane region" description="Helical" evidence="10">
    <location>
        <begin position="33"/>
        <end position="55"/>
    </location>
</feature>
<evidence type="ECO:0000256" key="4">
    <source>
        <dbReference type="ARBA" id="ARBA00022692"/>
    </source>
</evidence>
<dbReference type="PANTHER" id="PTHR21137">
    <property type="entry name" value="ODORANT RECEPTOR"/>
    <property type="match status" value="1"/>
</dbReference>
<dbReference type="GO" id="GO:0004984">
    <property type="term" value="F:olfactory receptor activity"/>
    <property type="evidence" value="ECO:0007669"/>
    <property type="project" value="InterPro"/>
</dbReference>
<organism>
    <name type="scientific">Culex quinquefasciatus</name>
    <name type="common">Southern house mosquito</name>
    <name type="synonym">Culex pungens</name>
    <dbReference type="NCBI Taxonomy" id="7176"/>
    <lineage>
        <taxon>Eukaryota</taxon>
        <taxon>Metazoa</taxon>
        <taxon>Ecdysozoa</taxon>
        <taxon>Arthropoda</taxon>
        <taxon>Hexapoda</taxon>
        <taxon>Insecta</taxon>
        <taxon>Pterygota</taxon>
        <taxon>Neoptera</taxon>
        <taxon>Endopterygota</taxon>
        <taxon>Diptera</taxon>
        <taxon>Nematocera</taxon>
        <taxon>Culicoidea</taxon>
        <taxon>Culicidae</taxon>
        <taxon>Culicinae</taxon>
        <taxon>Culicini</taxon>
        <taxon>Culex</taxon>
        <taxon>Culex</taxon>
    </lineage>
</organism>
<dbReference type="GO" id="GO:0005549">
    <property type="term" value="F:odorant binding"/>
    <property type="evidence" value="ECO:0007669"/>
    <property type="project" value="InterPro"/>
</dbReference>
<keyword evidence="7 10" id="KW-0472">Membrane</keyword>
<dbReference type="Proteomes" id="UP000002320">
    <property type="component" value="Unassembled WGS sequence"/>
</dbReference>